<organism evidence="14 15">
    <name type="scientific">Neisseria animaloris</name>
    <dbReference type="NCBI Taxonomy" id="326522"/>
    <lineage>
        <taxon>Bacteria</taxon>
        <taxon>Pseudomonadati</taxon>
        <taxon>Pseudomonadota</taxon>
        <taxon>Betaproteobacteria</taxon>
        <taxon>Neisseriales</taxon>
        <taxon>Neisseriaceae</taxon>
        <taxon>Neisseria</taxon>
    </lineage>
</organism>
<evidence type="ECO:0000256" key="10">
    <source>
        <dbReference type="ARBA" id="ARBA00023049"/>
    </source>
</evidence>
<dbReference type="EC" id="3.4.24.-" evidence="14"/>
<sequence>MRFFEQQAQARRYTVKLVVLYVTAMSLTVSLLTWASGWFLPEEFHTLKYYLIIAASFAGVMLAASWYRLRGLSEGGHVVAKALGGERIYPRKATTPAERRVLNVVEEMALASMMRLPKVYLLPDSSINAFAAGMGGKDAVIGITQGAVNNLNRAELQAVIAHEFSHILNGDTRLNMRLTGWLFGLQMIEVLGKYLMFGTHFQISGNKKTIEEEANTAVAGCLVSMPFTLLGLMFRIIGGFGALLAGWIQAAICRQREYLADASAVQFTRQTEGMVGALHKVAIAPRHRLHSWHAAEYAHFMFGSIHEPDIFDKLAATHPKIIDRIRRLSPYRARQLAEEVAAAEWLGEKQPYEGVFALVNARKEDAWAAAEAEAQFNEQQKLADAMRRKIIATNPDYAARQALLARNTPNVWFSLASNGKRAPLLLHAMLAPAGFQTALVHSDALGEVLYQRLCEQPLYSVHYIDLLEHMLPYAASLKLEEKLLAEAERAYCANDEAALAQHCVWHLLNVYLGRPSEKDHPGNPDTADSIINTLISFQTASEKNGGKIKTALFRQFQMALNQVAELPESERQRILADCEVVLGQWHNRAVAEILRYTLGVSLNIVGIGD</sequence>
<keyword evidence="15" id="KW-1185">Reference proteome</keyword>
<evidence type="ECO:0000259" key="13">
    <source>
        <dbReference type="Pfam" id="PF01435"/>
    </source>
</evidence>
<evidence type="ECO:0000256" key="2">
    <source>
        <dbReference type="ARBA" id="ARBA00004651"/>
    </source>
</evidence>
<evidence type="ECO:0000256" key="11">
    <source>
        <dbReference type="ARBA" id="ARBA00023136"/>
    </source>
</evidence>
<feature type="transmembrane region" description="Helical" evidence="12">
    <location>
        <begin position="47"/>
        <end position="67"/>
    </location>
</feature>
<dbReference type="Pfam" id="PF01435">
    <property type="entry name" value="Peptidase_M48"/>
    <property type="match status" value="1"/>
</dbReference>
<keyword evidence="10" id="KW-0482">Metalloprotease</keyword>
<dbReference type="InterPro" id="IPR001915">
    <property type="entry name" value="Peptidase_M48"/>
</dbReference>
<evidence type="ECO:0000256" key="4">
    <source>
        <dbReference type="ARBA" id="ARBA00022670"/>
    </source>
</evidence>
<comment type="cofactor">
    <cofactor evidence="1">
        <name>Zn(2+)</name>
        <dbReference type="ChEBI" id="CHEBI:29105"/>
    </cofactor>
</comment>
<dbReference type="GO" id="GO:0004222">
    <property type="term" value="F:metalloendopeptidase activity"/>
    <property type="evidence" value="ECO:0007669"/>
    <property type="project" value="InterPro"/>
</dbReference>
<evidence type="ECO:0000256" key="8">
    <source>
        <dbReference type="ARBA" id="ARBA00022833"/>
    </source>
</evidence>
<dbReference type="AlphaFoldDB" id="A0A448UC16"/>
<dbReference type="KEGG" id="nani:NCTC12227_01169"/>
<dbReference type="OrthoDB" id="15218at2"/>
<reference evidence="14 15" key="1">
    <citation type="submission" date="2018-12" db="EMBL/GenBank/DDBJ databases">
        <authorList>
            <consortium name="Pathogen Informatics"/>
        </authorList>
    </citation>
    <scope>NUCLEOTIDE SEQUENCE [LARGE SCALE GENOMIC DNA]</scope>
    <source>
        <strain evidence="14 15">NCTC12227</strain>
    </source>
</reference>
<evidence type="ECO:0000256" key="9">
    <source>
        <dbReference type="ARBA" id="ARBA00022989"/>
    </source>
</evidence>
<keyword evidence="14" id="KW-0346">Stress response</keyword>
<evidence type="ECO:0000256" key="7">
    <source>
        <dbReference type="ARBA" id="ARBA00022801"/>
    </source>
</evidence>
<evidence type="ECO:0000256" key="12">
    <source>
        <dbReference type="SAM" id="Phobius"/>
    </source>
</evidence>
<dbReference type="GO" id="GO:0046872">
    <property type="term" value="F:metal ion binding"/>
    <property type="evidence" value="ECO:0007669"/>
    <property type="project" value="UniProtKB-KW"/>
</dbReference>
<evidence type="ECO:0000256" key="6">
    <source>
        <dbReference type="ARBA" id="ARBA00022723"/>
    </source>
</evidence>
<evidence type="ECO:0000256" key="5">
    <source>
        <dbReference type="ARBA" id="ARBA00022692"/>
    </source>
</evidence>
<evidence type="ECO:0000313" key="14">
    <source>
        <dbReference type="EMBL" id="VEJ21431.1"/>
    </source>
</evidence>
<dbReference type="Gene3D" id="3.30.2010.10">
    <property type="entry name" value="Metalloproteases ('zincins'), catalytic domain"/>
    <property type="match status" value="1"/>
</dbReference>
<keyword evidence="11 12" id="KW-0472">Membrane</keyword>
<proteinExistence type="predicted"/>
<dbReference type="InterPro" id="IPR050083">
    <property type="entry name" value="HtpX_protease"/>
</dbReference>
<evidence type="ECO:0000256" key="3">
    <source>
        <dbReference type="ARBA" id="ARBA00022475"/>
    </source>
</evidence>
<accession>A0A448UC16</accession>
<name>A0A448UC16_9NEIS</name>
<keyword evidence="5 12" id="KW-0812">Transmembrane</keyword>
<evidence type="ECO:0000313" key="15">
    <source>
        <dbReference type="Proteomes" id="UP000268229"/>
    </source>
</evidence>
<keyword evidence="7 14" id="KW-0378">Hydrolase</keyword>
<dbReference type="EMBL" id="LR134516">
    <property type="protein sequence ID" value="VEJ21431.1"/>
    <property type="molecule type" value="Genomic_DNA"/>
</dbReference>
<dbReference type="GO" id="GO:0005886">
    <property type="term" value="C:plasma membrane"/>
    <property type="evidence" value="ECO:0007669"/>
    <property type="project" value="UniProtKB-SubCell"/>
</dbReference>
<dbReference type="PANTHER" id="PTHR43221">
    <property type="entry name" value="PROTEASE HTPX"/>
    <property type="match status" value="1"/>
</dbReference>
<dbReference type="STRING" id="326522.BWD08_08500"/>
<protein>
    <submittedName>
        <fullName evidence="14">Heat shock protein HtpX</fullName>
        <ecNumber evidence="14">3.4.24.-</ecNumber>
    </submittedName>
</protein>
<comment type="subcellular location">
    <subcellularLocation>
        <location evidence="2">Cell membrane</location>
        <topology evidence="2">Multi-pass membrane protein</topology>
    </subcellularLocation>
</comment>
<keyword evidence="3" id="KW-1003">Cell membrane</keyword>
<keyword evidence="9 12" id="KW-1133">Transmembrane helix</keyword>
<gene>
    <name evidence="14" type="primary">htpX_2</name>
    <name evidence="14" type="ORF">NCTC12227_01169</name>
</gene>
<feature type="transmembrane region" description="Helical" evidence="12">
    <location>
        <begin position="20"/>
        <end position="41"/>
    </location>
</feature>
<evidence type="ECO:0000256" key="1">
    <source>
        <dbReference type="ARBA" id="ARBA00001947"/>
    </source>
</evidence>
<keyword evidence="4" id="KW-0645">Protease</keyword>
<feature type="domain" description="Peptidase M48" evidence="13">
    <location>
        <begin position="98"/>
        <end position="329"/>
    </location>
</feature>
<dbReference type="GO" id="GO:0006508">
    <property type="term" value="P:proteolysis"/>
    <property type="evidence" value="ECO:0007669"/>
    <property type="project" value="UniProtKB-KW"/>
</dbReference>
<dbReference type="Proteomes" id="UP000268229">
    <property type="component" value="Chromosome"/>
</dbReference>
<keyword evidence="8" id="KW-0862">Zinc</keyword>
<dbReference type="PANTHER" id="PTHR43221:SF1">
    <property type="entry name" value="PROTEASE HTPX"/>
    <property type="match status" value="1"/>
</dbReference>
<dbReference type="RefSeq" id="WP_126304722.1">
    <property type="nucleotide sequence ID" value="NZ_LR134516.1"/>
</dbReference>
<feature type="transmembrane region" description="Helical" evidence="12">
    <location>
        <begin position="217"/>
        <end position="248"/>
    </location>
</feature>
<keyword evidence="6" id="KW-0479">Metal-binding</keyword>